<name>A0A9W7SQW7_9PEZI</name>
<dbReference type="EMBL" id="RIBY02001967">
    <property type="protein sequence ID" value="KAH9826678.1"/>
    <property type="molecule type" value="Genomic_DNA"/>
</dbReference>
<proteinExistence type="predicted"/>
<evidence type="ECO:0000313" key="2">
    <source>
        <dbReference type="Proteomes" id="UP001138500"/>
    </source>
</evidence>
<organism evidence="1 2">
    <name type="scientific">Teratosphaeria destructans</name>
    <dbReference type="NCBI Taxonomy" id="418781"/>
    <lineage>
        <taxon>Eukaryota</taxon>
        <taxon>Fungi</taxon>
        <taxon>Dikarya</taxon>
        <taxon>Ascomycota</taxon>
        <taxon>Pezizomycotina</taxon>
        <taxon>Dothideomycetes</taxon>
        <taxon>Dothideomycetidae</taxon>
        <taxon>Mycosphaerellales</taxon>
        <taxon>Teratosphaeriaceae</taxon>
        <taxon>Teratosphaeria</taxon>
    </lineage>
</organism>
<accession>A0A9W7SQW7</accession>
<comment type="caution">
    <text evidence="1">The sequence shown here is derived from an EMBL/GenBank/DDBJ whole genome shotgun (WGS) entry which is preliminary data.</text>
</comment>
<reference evidence="1 2" key="1">
    <citation type="journal article" date="2018" name="IMA Fungus">
        <title>IMA Genome-F 10: Nine draft genome sequences of Claviceps purpurea s.lat., including C. arundinis, C. humidiphila, and C. cf. spartinae, pseudomolecules for the pitch canker pathogen Fusarium circinatum, draft genome of Davidsoniella eucalypti, Grosmannia galeiformis, Quambalaria eucalypti, and Teratosphaeria destructans.</title>
        <authorList>
            <person name="Wingfield B.D."/>
            <person name="Liu M."/>
            <person name="Nguyen H.D."/>
            <person name="Lane F.A."/>
            <person name="Morgan S.W."/>
            <person name="De Vos L."/>
            <person name="Wilken P.M."/>
            <person name="Duong T.A."/>
            <person name="Aylward J."/>
            <person name="Coetzee M.P."/>
            <person name="Dadej K."/>
            <person name="De Beer Z.W."/>
            <person name="Findlay W."/>
            <person name="Havenga M."/>
            <person name="Kolarik M."/>
            <person name="Menzies J.G."/>
            <person name="Naidoo K."/>
            <person name="Pochopski O."/>
            <person name="Shoukouhi P."/>
            <person name="Santana Q.C."/>
            <person name="Seifert K.A."/>
            <person name="Soal N."/>
            <person name="Steenkamp E.T."/>
            <person name="Tatham C.T."/>
            <person name="van der Nest M.A."/>
            <person name="Wingfield M.J."/>
        </authorList>
    </citation>
    <scope>NUCLEOTIDE SEQUENCE [LARGE SCALE GENOMIC DNA]</scope>
    <source>
        <strain evidence="1">CMW44962</strain>
    </source>
</reference>
<dbReference type="InterPro" id="IPR053714">
    <property type="entry name" value="Iso_Racemase_Enz_sf"/>
</dbReference>
<evidence type="ECO:0000313" key="1">
    <source>
        <dbReference type="EMBL" id="KAH9826678.1"/>
    </source>
</evidence>
<dbReference type="Pfam" id="PF17645">
    <property type="entry name" value="Amdase"/>
    <property type="match status" value="1"/>
</dbReference>
<dbReference type="PANTHER" id="PTHR40267">
    <property type="entry name" value="BLR3294 PROTEIN"/>
    <property type="match status" value="1"/>
</dbReference>
<keyword evidence="2" id="KW-1185">Reference proteome</keyword>
<dbReference type="OrthoDB" id="414270at2759"/>
<dbReference type="Proteomes" id="UP001138500">
    <property type="component" value="Unassembled WGS sequence"/>
</dbReference>
<gene>
    <name evidence="1" type="ORF">Tdes44962_MAKER03381</name>
</gene>
<feature type="non-terminal residue" evidence="1">
    <location>
        <position position="1"/>
    </location>
</feature>
<dbReference type="InterPro" id="IPR026286">
    <property type="entry name" value="MaiA/AMDase"/>
</dbReference>
<dbReference type="Gene3D" id="3.40.50.12500">
    <property type="match status" value="1"/>
</dbReference>
<protein>
    <submittedName>
        <fullName evidence="1">GAF domain-containing protein</fullName>
    </submittedName>
</protein>
<sequence>PSALQETRLIVPSSNTAVEPISQAIVRSLNSNIICIFTRIHVNTVGPDPKATAQFSIETMVAAARLLADAHPDAILWDGTSGMWTGADLDADRELARAMQDATGVPCSTTTLATIEALRLLDIKRLGVAVPYTEALMDKVQDFFGNCGYGWHVSSAKRLDPVPSSNIVIAKCRFADIRDVIERCAHQDSEAVVVACTNWPAAGLVGELEEATGMLIVDSIIVTVWQGFRMVRYEGGVKGWEFENTRNNFDASQQDGEKRYPFRRTHSDKAIVNDMEATTPRINDLREQIKANAVLLFPNIVQIHLTNTPSANAYLYVPPSTAFDIILYYLGASDTTRGRIPSTPSTQAEQREMAYQAMLIYQTPAGPARAAQGNSAMSVEEALVSLLQVTGHCLANRCFGLLRGEGMGRWRAWGDGFVNEEVVGAGDGGEGSEVARGLLEELRRGGVGLGGG</sequence>
<reference evidence="1 2" key="2">
    <citation type="journal article" date="2021" name="Curr. Genet.">
        <title>Genetic response to nitrogen starvation in the aggressive Eucalyptus foliar pathogen Teratosphaeria destructans.</title>
        <authorList>
            <person name="Havenga M."/>
            <person name="Wingfield B.D."/>
            <person name="Wingfield M.J."/>
            <person name="Dreyer L.L."/>
            <person name="Roets F."/>
            <person name="Aylward J."/>
        </authorList>
    </citation>
    <scope>NUCLEOTIDE SEQUENCE [LARGE SCALE GENOMIC DNA]</scope>
    <source>
        <strain evidence="1">CMW44962</strain>
    </source>
</reference>
<dbReference type="AlphaFoldDB" id="A0A9W7SQW7"/>
<dbReference type="PANTHER" id="PTHR40267:SF1">
    <property type="entry name" value="BLR3294 PROTEIN"/>
    <property type="match status" value="1"/>
</dbReference>